<comment type="caution">
    <text evidence="2">The sequence shown here is derived from an EMBL/GenBank/DDBJ whole genome shotgun (WGS) entry which is preliminary data.</text>
</comment>
<dbReference type="PROSITE" id="PS50104">
    <property type="entry name" value="TIR"/>
    <property type="match status" value="1"/>
</dbReference>
<dbReference type="EMBL" id="AGYT01000008">
    <property type="protein sequence ID" value="ENZ02556.1"/>
    <property type="molecule type" value="Genomic_DNA"/>
</dbReference>
<evidence type="ECO:0000259" key="1">
    <source>
        <dbReference type="PROSITE" id="PS50104"/>
    </source>
</evidence>
<gene>
    <name evidence="2" type="ORF">HMPREF1092_01791</name>
</gene>
<dbReference type="Gene3D" id="3.40.50.10140">
    <property type="entry name" value="Toll/interleukin-1 receptor homology (TIR) domain"/>
    <property type="match status" value="1"/>
</dbReference>
<organism evidence="2 3">
    <name type="scientific">Clostridium thermobutyricum</name>
    <dbReference type="NCBI Taxonomy" id="29372"/>
    <lineage>
        <taxon>Bacteria</taxon>
        <taxon>Bacillati</taxon>
        <taxon>Bacillota</taxon>
        <taxon>Clostridia</taxon>
        <taxon>Eubacteriales</taxon>
        <taxon>Clostridiaceae</taxon>
        <taxon>Clostridium</taxon>
    </lineage>
</organism>
<dbReference type="RefSeq" id="WP_002598292.1">
    <property type="nucleotide sequence ID" value="NZ_KB850956.1"/>
</dbReference>
<dbReference type="SUPFAM" id="SSF52200">
    <property type="entry name" value="Toll/Interleukin receptor TIR domain"/>
    <property type="match status" value="1"/>
</dbReference>
<keyword evidence="3" id="KW-1185">Reference proteome</keyword>
<dbReference type="HOGENOM" id="CLU_059381_0_0_9"/>
<evidence type="ECO:0000313" key="3">
    <source>
        <dbReference type="Proteomes" id="UP000013097"/>
    </source>
</evidence>
<dbReference type="Pfam" id="PF13676">
    <property type="entry name" value="TIR_2"/>
    <property type="match status" value="1"/>
</dbReference>
<feature type="domain" description="TIR" evidence="1">
    <location>
        <begin position="266"/>
        <end position="394"/>
    </location>
</feature>
<sequence length="394" mass="48283">MSGYTKHMYEMDIHQIKVEFSKYIKTLLSILPKDYDINTIISLLIEYYPYEWQILNEKYEYYCKKDKKLKSVGQKIRYSMREPIKIIQNLKITTKIMSESYRNSYKLQYDEYIQLKNIEIFQNKRLPKIKHIKDKIDKAKLKTQQVEPFYLDALIGLYDKKKTSQKDRVYIMLELKKYYCPKVISFFKKKANSEYNIQLREMAFYHLQEFKHYVILRKQKYMRIPSKNKRRRKYLKEVYAKQKYNIKKIPEELEYRIKNSKEQKLKEYDFFISHSSLDHKAIQILIKELNKNSKNIYCDWINDTDYLKRNLVGDATKAIIEKRLEQSKNLLFVRSENSEQSNWVKYELNYFNSLNKRIYVIDKANILNGNFSYYLIHEKWFLDENYKNICLFKI</sequence>
<dbReference type="eggNOG" id="ENOG50313WY">
    <property type="taxonomic scope" value="Bacteria"/>
</dbReference>
<reference evidence="2 3" key="1">
    <citation type="submission" date="2013-01" db="EMBL/GenBank/DDBJ databases">
        <title>The Genome Sequence of Clostridium colicanis 209318.</title>
        <authorList>
            <consortium name="The Broad Institute Genome Sequencing Platform"/>
            <person name="Earl A."/>
            <person name="Ward D."/>
            <person name="Feldgarden M."/>
            <person name="Gevers D."/>
            <person name="Courvalin P."/>
            <person name="Lambert T."/>
            <person name="Walker B."/>
            <person name="Young S.K."/>
            <person name="Zeng Q."/>
            <person name="Gargeya S."/>
            <person name="Fitzgerald M."/>
            <person name="Haas B."/>
            <person name="Abouelleil A."/>
            <person name="Alvarado L."/>
            <person name="Arachchi H.M."/>
            <person name="Berlin A.M."/>
            <person name="Chapman S.B."/>
            <person name="Dewar J."/>
            <person name="Goldberg J."/>
            <person name="Griggs A."/>
            <person name="Gujja S."/>
            <person name="Hansen M."/>
            <person name="Howarth C."/>
            <person name="Imamovic A."/>
            <person name="Larimer J."/>
            <person name="McCowan C."/>
            <person name="Murphy C."/>
            <person name="Neiman D."/>
            <person name="Pearson M."/>
            <person name="Priest M."/>
            <person name="Roberts A."/>
            <person name="Saif S."/>
            <person name="Shea T."/>
            <person name="Sisk P."/>
            <person name="Sykes S."/>
            <person name="Wortman J."/>
            <person name="Nusbaum C."/>
            <person name="Birren B."/>
        </authorList>
    </citation>
    <scope>NUCLEOTIDE SEQUENCE [LARGE SCALE GENOMIC DNA]</scope>
    <source>
        <strain evidence="2 3">209318</strain>
    </source>
</reference>
<evidence type="ECO:0000313" key="2">
    <source>
        <dbReference type="EMBL" id="ENZ02556.1"/>
    </source>
</evidence>
<dbReference type="AlphaFoldDB" id="N9WHK2"/>
<protein>
    <recommendedName>
        <fullName evidence="1">TIR domain-containing protein</fullName>
    </recommendedName>
</protein>
<accession>N9WHK2</accession>
<dbReference type="PATRIC" id="fig|999411.4.peg.1764"/>
<dbReference type="InterPro" id="IPR035897">
    <property type="entry name" value="Toll_tir_struct_dom_sf"/>
</dbReference>
<dbReference type="GO" id="GO:0007165">
    <property type="term" value="P:signal transduction"/>
    <property type="evidence" value="ECO:0007669"/>
    <property type="project" value="InterPro"/>
</dbReference>
<dbReference type="Proteomes" id="UP000013097">
    <property type="component" value="Unassembled WGS sequence"/>
</dbReference>
<name>N9WHK2_9CLOT</name>
<proteinExistence type="predicted"/>
<dbReference type="InterPro" id="IPR000157">
    <property type="entry name" value="TIR_dom"/>
</dbReference>